<evidence type="ECO:0000313" key="2">
    <source>
        <dbReference type="Proteomes" id="UP000078162"/>
    </source>
</evidence>
<protein>
    <recommendedName>
        <fullName evidence="3">Lipoprotein</fullName>
    </recommendedName>
</protein>
<gene>
    <name evidence="1" type="ORF">Cs308_0211</name>
</gene>
<dbReference type="RefSeq" id="WP_066481504.1">
    <property type="nucleotide sequence ID" value="NZ_CP014639.1"/>
</dbReference>
<dbReference type="Proteomes" id="UP000078162">
    <property type="component" value="Chromosome"/>
</dbReference>
<keyword evidence="2" id="KW-1185">Reference proteome</keyword>
<dbReference type="OrthoDB" id="19062at2"/>
<name>A0A1A9HWA0_9CHLA</name>
<reference evidence="2" key="1">
    <citation type="submission" date="2016-03" db="EMBL/GenBank/DDBJ databases">
        <title>Culture-independent genomics supports pathogen discovery for uncultivable bacteria within the genus Chlamydia.</title>
        <authorList>
            <person name="Taylor-Brown A."/>
            <person name="Bachmann N.L."/>
            <person name="Borel N."/>
            <person name="Polkinghorne A."/>
        </authorList>
    </citation>
    <scope>NUCLEOTIDE SEQUENCE [LARGE SCALE GENOMIC DNA]</scope>
    <source>
        <strain evidence="2">2742-308</strain>
    </source>
</reference>
<dbReference type="AlphaFoldDB" id="A0A1A9HWA0"/>
<evidence type="ECO:0000313" key="1">
    <source>
        <dbReference type="EMBL" id="ANH78382.1"/>
    </source>
</evidence>
<organism evidence="1 2">
    <name type="scientific">Candidatus Chlamydia sanziniae</name>
    <dbReference type="NCBI Taxonomy" id="1806891"/>
    <lineage>
        <taxon>Bacteria</taxon>
        <taxon>Pseudomonadati</taxon>
        <taxon>Chlamydiota</taxon>
        <taxon>Chlamydiia</taxon>
        <taxon>Chlamydiales</taxon>
        <taxon>Chlamydiaceae</taxon>
        <taxon>Chlamydia/Chlamydophila group</taxon>
        <taxon>Chlamydia</taxon>
    </lineage>
</organism>
<dbReference type="KEGG" id="csaz:Cs308_0211"/>
<dbReference type="PATRIC" id="fig|1806891.3.peg.203"/>
<dbReference type="STRING" id="1806891.Cs308_0211"/>
<dbReference type="PROSITE" id="PS51257">
    <property type="entry name" value="PROKAR_LIPOPROTEIN"/>
    <property type="match status" value="1"/>
</dbReference>
<dbReference type="EMBL" id="CP014639">
    <property type="protein sequence ID" value="ANH78382.1"/>
    <property type="molecule type" value="Genomic_DNA"/>
</dbReference>
<evidence type="ECO:0008006" key="3">
    <source>
        <dbReference type="Google" id="ProtNLM"/>
    </source>
</evidence>
<sequence length="234" mass="26506">MTILKALLWIPTVLLFVSCSTKESVPRYTIAERITSQQGCHVLLYLKSSPSPFPSYNWHTPSVSIITAYSFYCHGGGKTLLSSQGTLYDCEGKRHSLTKEIFRHIHPRLIQIARLLQQHYPKLVITEGWCCPHHFRFLEAMGMSLPRRHLNGTAALLTLASPISLEELPTILKHLYPRLAPVSLKEFTLSGSMLKNEEFSLTLTNKGSHIEISIEIFYDTTKEEPVLPPESFPT</sequence>
<proteinExistence type="predicted"/>
<accession>A0A1A9HWA0</accession>